<dbReference type="Proteomes" id="UP001304419">
    <property type="component" value="Chromosome 1"/>
</dbReference>
<keyword evidence="5" id="KW-1185">Reference proteome</keyword>
<accession>A0A8I2KP61</accession>
<proteinExistence type="predicted"/>
<keyword evidence="1" id="KW-0472">Membrane</keyword>
<dbReference type="EMBL" id="WEIA01000002">
    <property type="protein sequence ID" value="NLR20467.1"/>
    <property type="molecule type" value="Genomic_DNA"/>
</dbReference>
<dbReference type="Proteomes" id="UP000646877">
    <property type="component" value="Unassembled WGS sequence"/>
</dbReference>
<keyword evidence="1" id="KW-0812">Transmembrane</keyword>
<evidence type="ECO:0000313" key="2">
    <source>
        <dbReference type="EMBL" id="NLR20467.1"/>
    </source>
</evidence>
<feature type="transmembrane region" description="Helical" evidence="1">
    <location>
        <begin position="78"/>
        <end position="101"/>
    </location>
</feature>
<organism evidence="2 4">
    <name type="scientific">Pseudoalteromonas maricaloris</name>
    <dbReference type="NCBI Taxonomy" id="184924"/>
    <lineage>
        <taxon>Bacteria</taxon>
        <taxon>Pseudomonadati</taxon>
        <taxon>Pseudomonadota</taxon>
        <taxon>Gammaproteobacteria</taxon>
        <taxon>Alteromonadales</taxon>
        <taxon>Pseudoalteromonadaceae</taxon>
        <taxon>Pseudoalteromonas</taxon>
    </lineage>
</organism>
<evidence type="ECO:0000313" key="3">
    <source>
        <dbReference type="EMBL" id="WOX30045.1"/>
    </source>
</evidence>
<sequence length="143" mass="15771">MPLLSYVRHTATTDDTTYQGCTITRAQLFGRIFSVLSALMMFNTALLFTGMLGDVAELEALFADNSLPDSVLVMLGEFWAQPILSLQLLIGLYWLVFHTILPTRASVILRKTAFASTEAIQPQPVPSAHGCRAPPFGYRCLFA</sequence>
<keyword evidence="1" id="KW-1133">Transmembrane helix</keyword>
<protein>
    <submittedName>
        <fullName evidence="2">Uncharacterized protein</fullName>
    </submittedName>
</protein>
<dbReference type="AlphaFoldDB" id="A0A8I2KP61"/>
<evidence type="ECO:0000256" key="1">
    <source>
        <dbReference type="SAM" id="Phobius"/>
    </source>
</evidence>
<evidence type="ECO:0000313" key="5">
    <source>
        <dbReference type="Proteomes" id="UP001304419"/>
    </source>
</evidence>
<dbReference type="EMBL" id="CP137578">
    <property type="protein sequence ID" value="WOX30045.1"/>
    <property type="molecule type" value="Genomic_DNA"/>
</dbReference>
<feature type="transmembrane region" description="Helical" evidence="1">
    <location>
        <begin position="32"/>
        <end position="52"/>
    </location>
</feature>
<evidence type="ECO:0000313" key="4">
    <source>
        <dbReference type="Proteomes" id="UP000646877"/>
    </source>
</evidence>
<reference evidence="2" key="1">
    <citation type="submission" date="2019-10" db="EMBL/GenBank/DDBJ databases">
        <authorList>
            <person name="Paulsen S."/>
        </authorList>
    </citation>
    <scope>NUCLEOTIDE SEQUENCE</scope>
    <source>
        <strain evidence="2">LMG 19692</strain>
    </source>
</reference>
<gene>
    <name evidence="2" type="ORF">F9Y85_03880</name>
    <name evidence="3" type="ORF">R5H13_07185</name>
</gene>
<reference evidence="3 5" key="2">
    <citation type="submission" date="2023-10" db="EMBL/GenBank/DDBJ databases">
        <title>To unveil natural product biosynthetic capacity in Pseudoalteromonas.</title>
        <authorList>
            <person name="Wang J."/>
        </authorList>
    </citation>
    <scope>NUCLEOTIDE SEQUENCE [LARGE SCALE GENOMIC DNA]</scope>
    <source>
        <strain evidence="3 5">DSM 15914</strain>
    </source>
</reference>
<name>A0A8I2KP61_9GAMM</name>
<dbReference type="RefSeq" id="WP_130126542.1">
    <property type="nucleotide sequence ID" value="NZ_CBCSDF010000002.1"/>
</dbReference>